<dbReference type="PROSITE" id="PS50011">
    <property type="entry name" value="PROTEIN_KINASE_DOM"/>
    <property type="match status" value="1"/>
</dbReference>
<dbReference type="InterPro" id="IPR000719">
    <property type="entry name" value="Prot_kinase_dom"/>
</dbReference>
<dbReference type="PANTHER" id="PTHR43671:SF13">
    <property type="entry name" value="SERINE_THREONINE-PROTEIN KINASE NEK2"/>
    <property type="match status" value="1"/>
</dbReference>
<evidence type="ECO:0000256" key="6">
    <source>
        <dbReference type="ARBA" id="ARBA00022840"/>
    </source>
</evidence>
<evidence type="ECO:0000256" key="5">
    <source>
        <dbReference type="ARBA" id="ARBA00022777"/>
    </source>
</evidence>
<evidence type="ECO:0000256" key="2">
    <source>
        <dbReference type="ARBA" id="ARBA00012513"/>
    </source>
</evidence>
<dbReference type="EMBL" id="BNJJ01000042">
    <property type="protein sequence ID" value="GHO89652.1"/>
    <property type="molecule type" value="Genomic_DNA"/>
</dbReference>
<reference evidence="10 11" key="1">
    <citation type="journal article" date="2021" name="Int. J. Syst. Evol. Microbiol.">
        <title>Reticulibacter mediterranei gen. nov., sp. nov., within the new family Reticulibacteraceae fam. nov., and Ktedonospora formicarum gen. nov., sp. nov., Ktedonobacter robiniae sp. nov., Dictyobacter formicarum sp. nov. and Dictyobacter arantiisoli sp. nov., belonging to the class Ktedonobacteria.</title>
        <authorList>
            <person name="Yabe S."/>
            <person name="Zheng Y."/>
            <person name="Wang C.M."/>
            <person name="Sakai Y."/>
            <person name="Abe K."/>
            <person name="Yokota A."/>
            <person name="Donadio S."/>
            <person name="Cavaletti L."/>
            <person name="Monciardini P."/>
        </authorList>
    </citation>
    <scope>NUCLEOTIDE SEQUENCE [LARGE SCALE GENOMIC DNA]</scope>
    <source>
        <strain evidence="10 11">SOSP1-9</strain>
    </source>
</reference>
<dbReference type="EC" id="2.7.11.1" evidence="2"/>
<dbReference type="InterPro" id="IPR008271">
    <property type="entry name" value="Ser/Thr_kinase_AS"/>
</dbReference>
<name>A0ABQ3VTP4_9CHLR</name>
<evidence type="ECO:0000313" key="10">
    <source>
        <dbReference type="EMBL" id="GHO89652.1"/>
    </source>
</evidence>
<dbReference type="SMART" id="SM00220">
    <property type="entry name" value="S_TKc"/>
    <property type="match status" value="1"/>
</dbReference>
<evidence type="ECO:0000313" key="11">
    <source>
        <dbReference type="Proteomes" id="UP000635565"/>
    </source>
</evidence>
<evidence type="ECO:0000256" key="1">
    <source>
        <dbReference type="ARBA" id="ARBA00010886"/>
    </source>
</evidence>
<dbReference type="PANTHER" id="PTHR43671">
    <property type="entry name" value="SERINE/THREONINE-PROTEIN KINASE NEK"/>
    <property type="match status" value="1"/>
</dbReference>
<dbReference type="InterPro" id="IPR050660">
    <property type="entry name" value="NEK_Ser/Thr_kinase"/>
</dbReference>
<proteinExistence type="inferred from homology"/>
<dbReference type="CDD" id="cd14014">
    <property type="entry name" value="STKc_PknB_like"/>
    <property type="match status" value="1"/>
</dbReference>
<feature type="region of interest" description="Disordered" evidence="8">
    <location>
        <begin position="311"/>
        <end position="342"/>
    </location>
</feature>
<dbReference type="Proteomes" id="UP000635565">
    <property type="component" value="Unassembled WGS sequence"/>
</dbReference>
<dbReference type="PROSITE" id="PS00108">
    <property type="entry name" value="PROTEIN_KINASE_ST"/>
    <property type="match status" value="1"/>
</dbReference>
<dbReference type="PROSITE" id="PS00107">
    <property type="entry name" value="PROTEIN_KINASE_ATP"/>
    <property type="match status" value="1"/>
</dbReference>
<gene>
    <name evidence="10" type="ORF">KSZ_76580</name>
</gene>
<evidence type="ECO:0000259" key="9">
    <source>
        <dbReference type="PROSITE" id="PS50011"/>
    </source>
</evidence>
<dbReference type="Gene3D" id="1.10.510.10">
    <property type="entry name" value="Transferase(Phosphotransferase) domain 1"/>
    <property type="match status" value="1"/>
</dbReference>
<evidence type="ECO:0000256" key="8">
    <source>
        <dbReference type="SAM" id="MobiDB-lite"/>
    </source>
</evidence>
<keyword evidence="6 7" id="KW-0067">ATP-binding</keyword>
<keyword evidence="4 7" id="KW-0547">Nucleotide-binding</keyword>
<dbReference type="InterPro" id="IPR011009">
    <property type="entry name" value="Kinase-like_dom_sf"/>
</dbReference>
<dbReference type="SUPFAM" id="SSF56112">
    <property type="entry name" value="Protein kinase-like (PK-like)"/>
    <property type="match status" value="1"/>
</dbReference>
<comment type="similarity">
    <text evidence="1">Belongs to the protein kinase superfamily. NEK Ser/Thr protein kinase family. NIMA subfamily.</text>
</comment>
<evidence type="ECO:0000256" key="3">
    <source>
        <dbReference type="ARBA" id="ARBA00022679"/>
    </source>
</evidence>
<keyword evidence="3" id="KW-0808">Transferase</keyword>
<sequence length="449" mass="51496">MPAAGAHKLMNNEIISNYRIEEKIGSGGYSRVYWASHISEKEKVAAIKIFQEYVDTPEARKKFEQEVHFLLKLRHEHIVPIVGYGIQYIKSEDALRPYLITELAPYGSLRDLINDMDGLPFPQEQALKIITQVGEALRYAHEHDIAHLDIKPENILFKTPDHIWLADLGIAVVLKSTRTRDGGIAGTYAYMAPEQFENKVSKNSDQYALACIAYELLTGSHPFDTTEPRSLMYQHIYVQPVWPAKYNSEIPRAVCQVLLKGLAKERSERYETAAEFVRIINLAYNTSNRRARRYLPDESALYTWDPDQQPKVLRAKRLPPDRNNNRRADNPPRIINRPVYRPPHDIYRPVNNPANHAAYQPPSSRLEGHAQHMNNQIVHHRPASYPSARPPRPIAGVCHGNRRAREYKNLSVARSFFQFNHPPICVSIIAVGNRSTRTGLRSATYGWRR</sequence>
<keyword evidence="11" id="KW-1185">Reference proteome</keyword>
<organism evidence="10 11">
    <name type="scientific">Dictyobacter formicarum</name>
    <dbReference type="NCBI Taxonomy" id="2778368"/>
    <lineage>
        <taxon>Bacteria</taxon>
        <taxon>Bacillati</taxon>
        <taxon>Chloroflexota</taxon>
        <taxon>Ktedonobacteria</taxon>
        <taxon>Ktedonobacterales</taxon>
        <taxon>Dictyobacteraceae</taxon>
        <taxon>Dictyobacter</taxon>
    </lineage>
</organism>
<comment type="caution">
    <text evidence="10">The sequence shown here is derived from an EMBL/GenBank/DDBJ whole genome shotgun (WGS) entry which is preliminary data.</text>
</comment>
<feature type="compositionally biased region" description="Basic and acidic residues" evidence="8">
    <location>
        <begin position="318"/>
        <end position="330"/>
    </location>
</feature>
<evidence type="ECO:0000256" key="4">
    <source>
        <dbReference type="ARBA" id="ARBA00022741"/>
    </source>
</evidence>
<dbReference type="Pfam" id="PF00069">
    <property type="entry name" value="Pkinase"/>
    <property type="match status" value="1"/>
</dbReference>
<protein>
    <recommendedName>
        <fullName evidence="2">non-specific serine/threonine protein kinase</fullName>
        <ecNumber evidence="2">2.7.11.1</ecNumber>
    </recommendedName>
</protein>
<dbReference type="InterPro" id="IPR017441">
    <property type="entry name" value="Protein_kinase_ATP_BS"/>
</dbReference>
<accession>A0ABQ3VTP4</accession>
<feature type="binding site" evidence="7">
    <location>
        <position position="48"/>
    </location>
    <ligand>
        <name>ATP</name>
        <dbReference type="ChEBI" id="CHEBI:30616"/>
    </ligand>
</feature>
<feature type="domain" description="Protein kinase" evidence="9">
    <location>
        <begin position="18"/>
        <end position="284"/>
    </location>
</feature>
<keyword evidence="5" id="KW-0418">Kinase</keyword>
<evidence type="ECO:0000256" key="7">
    <source>
        <dbReference type="PROSITE-ProRule" id="PRU10141"/>
    </source>
</evidence>